<dbReference type="EMBL" id="CM007658">
    <property type="protein sequence ID" value="ONH91514.1"/>
    <property type="molecule type" value="Genomic_DNA"/>
</dbReference>
<evidence type="ECO:0000313" key="2">
    <source>
        <dbReference type="Proteomes" id="UP000006882"/>
    </source>
</evidence>
<name>A0A251MZT6_PRUPE</name>
<organism evidence="1 2">
    <name type="scientific">Prunus persica</name>
    <name type="common">Peach</name>
    <name type="synonym">Amygdalus persica</name>
    <dbReference type="NCBI Taxonomy" id="3760"/>
    <lineage>
        <taxon>Eukaryota</taxon>
        <taxon>Viridiplantae</taxon>
        <taxon>Streptophyta</taxon>
        <taxon>Embryophyta</taxon>
        <taxon>Tracheophyta</taxon>
        <taxon>Spermatophyta</taxon>
        <taxon>Magnoliopsida</taxon>
        <taxon>eudicotyledons</taxon>
        <taxon>Gunneridae</taxon>
        <taxon>Pentapetalae</taxon>
        <taxon>rosids</taxon>
        <taxon>fabids</taxon>
        <taxon>Rosales</taxon>
        <taxon>Rosaceae</taxon>
        <taxon>Amygdaloideae</taxon>
        <taxon>Amygdaleae</taxon>
        <taxon>Prunus</taxon>
    </lineage>
</organism>
<reference evidence="1 2" key="1">
    <citation type="journal article" date="2013" name="Nat. Genet.">
        <title>The high-quality draft genome of peach (Prunus persica) identifies unique patterns of genetic diversity, domestication and genome evolution.</title>
        <authorList>
            <consortium name="International Peach Genome Initiative"/>
            <person name="Verde I."/>
            <person name="Abbott A.G."/>
            <person name="Scalabrin S."/>
            <person name="Jung S."/>
            <person name="Shu S."/>
            <person name="Marroni F."/>
            <person name="Zhebentyayeva T."/>
            <person name="Dettori M.T."/>
            <person name="Grimwood J."/>
            <person name="Cattonaro F."/>
            <person name="Zuccolo A."/>
            <person name="Rossini L."/>
            <person name="Jenkins J."/>
            <person name="Vendramin E."/>
            <person name="Meisel L.A."/>
            <person name="Decroocq V."/>
            <person name="Sosinski B."/>
            <person name="Prochnik S."/>
            <person name="Mitros T."/>
            <person name="Policriti A."/>
            <person name="Cipriani G."/>
            <person name="Dondini L."/>
            <person name="Ficklin S."/>
            <person name="Goodstein D.M."/>
            <person name="Xuan P."/>
            <person name="Del Fabbro C."/>
            <person name="Aramini V."/>
            <person name="Copetti D."/>
            <person name="Gonzalez S."/>
            <person name="Horner D.S."/>
            <person name="Falchi R."/>
            <person name="Lucas S."/>
            <person name="Mica E."/>
            <person name="Maldonado J."/>
            <person name="Lazzari B."/>
            <person name="Bielenberg D."/>
            <person name="Pirona R."/>
            <person name="Miculan M."/>
            <person name="Barakat A."/>
            <person name="Testolin R."/>
            <person name="Stella A."/>
            <person name="Tartarini S."/>
            <person name="Tonutti P."/>
            <person name="Arus P."/>
            <person name="Orellana A."/>
            <person name="Wells C."/>
            <person name="Main D."/>
            <person name="Vizzotto G."/>
            <person name="Silva H."/>
            <person name="Salamini F."/>
            <person name="Schmutz J."/>
            <person name="Morgante M."/>
            <person name="Rokhsar D.S."/>
        </authorList>
    </citation>
    <scope>NUCLEOTIDE SEQUENCE [LARGE SCALE GENOMIC DNA]</scope>
    <source>
        <strain evidence="2">cv. Nemared</strain>
    </source>
</reference>
<dbReference type="AlphaFoldDB" id="A0A251MZT6"/>
<accession>A0A251MZT6</accession>
<dbReference type="Gramene" id="ONH91514">
    <property type="protein sequence ID" value="ONH91514"/>
    <property type="gene ID" value="PRUPE_8G119900"/>
</dbReference>
<evidence type="ECO:0000313" key="1">
    <source>
        <dbReference type="EMBL" id="ONH91514.1"/>
    </source>
</evidence>
<sequence length="82" mass="10134">MNRICWAVKFRKKNLDHVRSLSVKEAFLRMEAQIRILFWLLLRLESFRYWGLQLWRSSQSCFLSCTFYYWQLVCAHPNTQDR</sequence>
<protein>
    <submittedName>
        <fullName evidence="1">Uncharacterized protein</fullName>
    </submittedName>
</protein>
<dbReference type="Proteomes" id="UP000006882">
    <property type="component" value="Chromosome G8"/>
</dbReference>
<keyword evidence="2" id="KW-1185">Reference proteome</keyword>
<proteinExistence type="predicted"/>
<gene>
    <name evidence="1" type="ORF">PRUPE_8G119900</name>
</gene>